<evidence type="ECO:0000256" key="1">
    <source>
        <dbReference type="ARBA" id="ARBA00011245"/>
    </source>
</evidence>
<dbReference type="InterPro" id="IPR029046">
    <property type="entry name" value="LolA/LolB/LppX"/>
</dbReference>
<protein>
    <submittedName>
        <fullName evidence="6">Outer membrane lipoprotein-sorting protein</fullName>
    </submittedName>
</protein>
<dbReference type="CDD" id="cd16325">
    <property type="entry name" value="LolA"/>
    <property type="match status" value="1"/>
</dbReference>
<gene>
    <name evidence="6" type="ORF">MSZNOR_3687</name>
</gene>
<evidence type="ECO:0000256" key="4">
    <source>
        <dbReference type="ARBA" id="ARBA00022927"/>
    </source>
</evidence>
<keyword evidence="5" id="KW-0812">Transmembrane</keyword>
<keyword evidence="2" id="KW-0813">Transport</keyword>
<evidence type="ECO:0000256" key="3">
    <source>
        <dbReference type="ARBA" id="ARBA00022729"/>
    </source>
</evidence>
<evidence type="ECO:0000256" key="5">
    <source>
        <dbReference type="SAM" id="Phobius"/>
    </source>
</evidence>
<dbReference type="InterPro" id="IPR004564">
    <property type="entry name" value="OM_lipoprot_carrier_LolA-like"/>
</dbReference>
<keyword evidence="5" id="KW-0472">Membrane</keyword>
<comment type="subunit">
    <text evidence="1">Monomer.</text>
</comment>
<evidence type="ECO:0000256" key="2">
    <source>
        <dbReference type="ARBA" id="ARBA00022448"/>
    </source>
</evidence>
<keyword evidence="6" id="KW-0449">Lipoprotein</keyword>
<keyword evidence="4" id="KW-0653">Protein transport</keyword>
<reference evidence="6 7" key="1">
    <citation type="submission" date="2023-03" db="EMBL/GenBank/DDBJ databases">
        <authorList>
            <person name="Pearce D."/>
        </authorList>
    </citation>
    <scope>NUCLEOTIDE SEQUENCE [LARGE SCALE GENOMIC DNA]</scope>
    <source>
        <strain evidence="6">Msz</strain>
    </source>
</reference>
<keyword evidence="5" id="KW-1133">Transmembrane helix</keyword>
<dbReference type="EMBL" id="OX458333">
    <property type="protein sequence ID" value="CAI8913399.1"/>
    <property type="molecule type" value="Genomic_DNA"/>
</dbReference>
<sequence>MTSKMTTDEPCRPTSGIRQILQWLGILWGLLFTTTLATAAERWDVDALMAALSQVEGGEKRFIEIKTIALLKEPMRLSGTLSYRAPAFLEKHVLSPFEERYTVDGDSLTIENPGKGIKQTLSLASQPAIWAFVEGIRAPLAGDIETLNRFYKVSFGGSERNWLLALVPIEPDMAKLVRFVRVRGSGDRIDRVEIEETGGDISIMIIEHQP</sequence>
<keyword evidence="3" id="KW-0732">Signal</keyword>
<dbReference type="SUPFAM" id="SSF89392">
    <property type="entry name" value="Prokaryotic lipoproteins and lipoprotein localization factors"/>
    <property type="match status" value="1"/>
</dbReference>
<accession>A0ABN8X9S6</accession>
<proteinExistence type="predicted"/>
<dbReference type="Pfam" id="PF19574">
    <property type="entry name" value="LolA_3"/>
    <property type="match status" value="1"/>
</dbReference>
<keyword evidence="7" id="KW-1185">Reference proteome</keyword>
<feature type="transmembrane region" description="Helical" evidence="5">
    <location>
        <begin position="20"/>
        <end position="40"/>
    </location>
</feature>
<organism evidence="6 7">
    <name type="scientific">Methylocaldum szegediense</name>
    <dbReference type="NCBI Taxonomy" id="73780"/>
    <lineage>
        <taxon>Bacteria</taxon>
        <taxon>Pseudomonadati</taxon>
        <taxon>Pseudomonadota</taxon>
        <taxon>Gammaproteobacteria</taxon>
        <taxon>Methylococcales</taxon>
        <taxon>Methylococcaceae</taxon>
        <taxon>Methylocaldum</taxon>
    </lineage>
</organism>
<dbReference type="Proteomes" id="UP001162030">
    <property type="component" value="Chromosome"/>
</dbReference>
<evidence type="ECO:0000313" key="7">
    <source>
        <dbReference type="Proteomes" id="UP001162030"/>
    </source>
</evidence>
<name>A0ABN8X9S6_9GAMM</name>
<dbReference type="Gene3D" id="2.50.20.10">
    <property type="entry name" value="Lipoprotein localisation LolA/LolB/LppX"/>
    <property type="match status" value="1"/>
</dbReference>
<evidence type="ECO:0000313" key="6">
    <source>
        <dbReference type="EMBL" id="CAI8913399.1"/>
    </source>
</evidence>